<keyword evidence="4" id="KW-1185">Reference proteome</keyword>
<feature type="domain" description="MatP C-terminal ribbon-helix-helix" evidence="2">
    <location>
        <begin position="95"/>
        <end position="137"/>
    </location>
</feature>
<evidence type="ECO:0000259" key="1">
    <source>
        <dbReference type="Pfam" id="PF06303"/>
    </source>
</evidence>
<dbReference type="Gene3D" id="1.20.1270.380">
    <property type="entry name" value="MatP, N-terminal domain"/>
    <property type="match status" value="1"/>
</dbReference>
<dbReference type="InterPro" id="IPR035087">
    <property type="entry name" value="MatP_N"/>
</dbReference>
<protein>
    <recommendedName>
        <fullName evidence="5">Macrodomain Ter protein</fullName>
    </recommendedName>
</protein>
<dbReference type="InterPro" id="IPR035375">
    <property type="entry name" value="MatP_C"/>
</dbReference>
<dbReference type="EMBL" id="NRHC01000040">
    <property type="protein sequence ID" value="RIY32924.1"/>
    <property type="molecule type" value="Genomic_DNA"/>
</dbReference>
<dbReference type="Pfam" id="PF17414">
    <property type="entry name" value="MatP_C"/>
    <property type="match status" value="1"/>
</dbReference>
<evidence type="ECO:0000313" key="3">
    <source>
        <dbReference type="EMBL" id="RIY32924.1"/>
    </source>
</evidence>
<name>A0A3A1Y9W0_9GAMM</name>
<evidence type="ECO:0000259" key="2">
    <source>
        <dbReference type="Pfam" id="PF17414"/>
    </source>
</evidence>
<organism evidence="3 4">
    <name type="scientific">Psittacicella hinzii</name>
    <dbReference type="NCBI Taxonomy" id="2028575"/>
    <lineage>
        <taxon>Bacteria</taxon>
        <taxon>Pseudomonadati</taxon>
        <taxon>Pseudomonadota</taxon>
        <taxon>Gammaproteobacteria</taxon>
        <taxon>Pasteurellales</taxon>
        <taxon>Psittacicellaceae</taxon>
        <taxon>Psittacicella</taxon>
    </lineage>
</organism>
<proteinExistence type="predicted"/>
<dbReference type="Proteomes" id="UP000265691">
    <property type="component" value="Unassembled WGS sequence"/>
</dbReference>
<dbReference type="AlphaFoldDB" id="A0A3A1Y9W0"/>
<feature type="domain" description="MatP N-terminal" evidence="1">
    <location>
        <begin position="6"/>
        <end position="85"/>
    </location>
</feature>
<gene>
    <name evidence="3" type="ORF">CKF54_03740</name>
</gene>
<dbReference type="RefSeq" id="WP_119524945.1">
    <property type="nucleotide sequence ID" value="NZ_NRHC01000040.1"/>
</dbReference>
<accession>A0A3A1Y9W0</accession>
<sequence>MKKYRKHQKLPVREAKWKWNYLNSKYQKGENITKYIEQEMVRQFSLELINSREYPEQIEKWVEEHLNPDLVKKLDMAVRARRKRADDNEVVLYAKKSVFLEYEAWKVLSELSTAKGVSLSEAILLLEKFVDKEKLESYKKV</sequence>
<dbReference type="Pfam" id="PF06303">
    <property type="entry name" value="MatP"/>
    <property type="match status" value="1"/>
</dbReference>
<dbReference type="InterPro" id="IPR038339">
    <property type="entry name" value="MatP_N_sf"/>
</dbReference>
<evidence type="ECO:0000313" key="4">
    <source>
        <dbReference type="Proteomes" id="UP000265691"/>
    </source>
</evidence>
<comment type="caution">
    <text evidence="3">The sequence shown here is derived from an EMBL/GenBank/DDBJ whole genome shotgun (WGS) entry which is preliminary data.</text>
</comment>
<reference evidence="3 4" key="1">
    <citation type="submission" date="2017-08" db="EMBL/GenBank/DDBJ databases">
        <title>Reclassification of Bisgaard taxon 37 and 44.</title>
        <authorList>
            <person name="Christensen H."/>
        </authorList>
    </citation>
    <scope>NUCLEOTIDE SEQUENCE [LARGE SCALE GENOMIC DNA]</scope>
    <source>
        <strain evidence="3 4">B96_3</strain>
    </source>
</reference>
<evidence type="ECO:0008006" key="5">
    <source>
        <dbReference type="Google" id="ProtNLM"/>
    </source>
</evidence>
<dbReference type="OrthoDB" id="5814691at2"/>